<dbReference type="InterPro" id="IPR020547">
    <property type="entry name" value="ATP_synth_F1_esu_C"/>
</dbReference>
<dbReference type="HAMAP" id="MF_00530">
    <property type="entry name" value="ATP_synth_epsil_bac"/>
    <property type="match status" value="1"/>
</dbReference>
<dbReference type="InterPro" id="IPR001469">
    <property type="entry name" value="ATP_synth_F1_dsu/esu"/>
</dbReference>
<keyword evidence="3" id="KW-0813">Transport</keyword>
<keyword evidence="4" id="KW-0406">Ion transport</keyword>
<dbReference type="EMBL" id="LNQE01000207">
    <property type="protein sequence ID" value="KUG28542.1"/>
    <property type="molecule type" value="Genomic_DNA"/>
</dbReference>
<evidence type="ECO:0000256" key="1">
    <source>
        <dbReference type="ARBA" id="ARBA00004170"/>
    </source>
</evidence>
<evidence type="ECO:0000256" key="3">
    <source>
        <dbReference type="ARBA" id="ARBA00022448"/>
    </source>
</evidence>
<dbReference type="CDD" id="cd12152">
    <property type="entry name" value="F1-ATPase_delta"/>
    <property type="match status" value="1"/>
</dbReference>
<organism evidence="10">
    <name type="scientific">hydrocarbon metagenome</name>
    <dbReference type="NCBI Taxonomy" id="938273"/>
    <lineage>
        <taxon>unclassified sequences</taxon>
        <taxon>metagenomes</taxon>
        <taxon>ecological metagenomes</taxon>
    </lineage>
</organism>
<keyword evidence="5" id="KW-0472">Membrane</keyword>
<dbReference type="GO" id="GO:0016787">
    <property type="term" value="F:hydrolase activity"/>
    <property type="evidence" value="ECO:0007669"/>
    <property type="project" value="UniProtKB-KW"/>
</dbReference>
<evidence type="ECO:0000256" key="2">
    <source>
        <dbReference type="ARBA" id="ARBA00005712"/>
    </source>
</evidence>
<proteinExistence type="inferred from homology"/>
<comment type="subcellular location">
    <subcellularLocation>
        <location evidence="1">Membrane</location>
        <topology evidence="1">Peripheral membrane protein</topology>
    </subcellularLocation>
</comment>
<evidence type="ECO:0000256" key="6">
    <source>
        <dbReference type="ARBA" id="ARBA00023196"/>
    </source>
</evidence>
<dbReference type="Gene3D" id="2.60.15.10">
    <property type="entry name" value="F0F1 ATP synthase delta/epsilon subunit, N-terminal"/>
    <property type="match status" value="1"/>
</dbReference>
<feature type="domain" description="ATP synthase epsilon subunit C-terminal" evidence="8">
    <location>
        <begin position="87"/>
        <end position="130"/>
    </location>
</feature>
<dbReference type="Pfam" id="PF00401">
    <property type="entry name" value="ATP-synt_DE"/>
    <property type="match status" value="1"/>
</dbReference>
<comment type="similarity">
    <text evidence="2">Belongs to the ATPase epsilon chain family.</text>
</comment>
<keyword evidence="6" id="KW-0139">CF(1)</keyword>
<dbReference type="EC" id="3.6.3.14" evidence="10"/>
<sequence length="143" mass="15832">MARALRLEVVTPERVVLQQTVDYVGAPGLLGEFGILPGHVPFLSALGIGSLMYKMAGQPRYLFVAGGFAEVMGDTVTILAEVAELPDEIDLDRAKRARQRAMERLEAERRERIDHARAKAALQRSIMRMKCREEARLAGSGVR</sequence>
<comment type="caution">
    <text evidence="10">The sequence shown here is derived from an EMBL/GenBank/DDBJ whole genome shotgun (WGS) entry which is preliminary data.</text>
</comment>
<dbReference type="NCBIfam" id="NF009980">
    <property type="entry name" value="PRK13446.1"/>
    <property type="match status" value="1"/>
</dbReference>
<protein>
    <submittedName>
        <fullName evidence="10">Atp synthase epsilon chain</fullName>
        <ecNumber evidence="10">3.6.3.14</ecNumber>
    </submittedName>
</protein>
<dbReference type="InterPro" id="IPR020546">
    <property type="entry name" value="ATP_synth_F1_dsu/esu_N"/>
</dbReference>
<dbReference type="SUPFAM" id="SSF51344">
    <property type="entry name" value="Epsilon subunit of F1F0-ATP synthase N-terminal domain"/>
    <property type="match status" value="1"/>
</dbReference>
<feature type="domain" description="ATP synthase F1 complex delta/epsilon subunit N-terminal" evidence="9">
    <location>
        <begin position="5"/>
        <end position="83"/>
    </location>
</feature>
<dbReference type="Pfam" id="PF02823">
    <property type="entry name" value="ATP-synt_DE_N"/>
    <property type="match status" value="1"/>
</dbReference>
<reference evidence="10" key="1">
    <citation type="journal article" date="2015" name="Proc. Natl. Acad. Sci. U.S.A.">
        <title>Networks of energetic and metabolic interactions define dynamics in microbial communities.</title>
        <authorList>
            <person name="Embree M."/>
            <person name="Liu J.K."/>
            <person name="Al-Bassam M.M."/>
            <person name="Zengler K."/>
        </authorList>
    </citation>
    <scope>NUCLEOTIDE SEQUENCE</scope>
</reference>
<accession>A0A0W8G680</accession>
<evidence type="ECO:0000313" key="10">
    <source>
        <dbReference type="EMBL" id="KUG28542.1"/>
    </source>
</evidence>
<evidence type="ECO:0000256" key="5">
    <source>
        <dbReference type="ARBA" id="ARBA00023136"/>
    </source>
</evidence>
<dbReference type="NCBIfam" id="TIGR01216">
    <property type="entry name" value="ATP_synt_epsi"/>
    <property type="match status" value="1"/>
</dbReference>
<dbReference type="Gene3D" id="1.20.5.440">
    <property type="entry name" value="ATP synthase delta/epsilon subunit, C-terminal domain"/>
    <property type="match status" value="1"/>
</dbReference>
<dbReference type="AlphaFoldDB" id="A0A0W8G680"/>
<dbReference type="PANTHER" id="PTHR13822">
    <property type="entry name" value="ATP SYNTHASE DELTA/EPSILON CHAIN"/>
    <property type="match status" value="1"/>
</dbReference>
<gene>
    <name evidence="10" type="ORF">ASZ90_001562</name>
</gene>
<evidence type="ECO:0000256" key="7">
    <source>
        <dbReference type="ARBA" id="ARBA00023310"/>
    </source>
</evidence>
<evidence type="ECO:0000259" key="8">
    <source>
        <dbReference type="Pfam" id="PF00401"/>
    </source>
</evidence>
<dbReference type="GO" id="GO:0045259">
    <property type="term" value="C:proton-transporting ATP synthase complex"/>
    <property type="evidence" value="ECO:0007669"/>
    <property type="project" value="UniProtKB-KW"/>
</dbReference>
<evidence type="ECO:0000256" key="4">
    <source>
        <dbReference type="ARBA" id="ARBA00023065"/>
    </source>
</evidence>
<dbReference type="InterPro" id="IPR036771">
    <property type="entry name" value="ATPsynth_dsu/esu_N"/>
</dbReference>
<keyword evidence="7" id="KW-0066">ATP synthesis</keyword>
<name>A0A0W8G680_9ZZZZ</name>
<keyword evidence="10" id="KW-0378">Hydrolase</keyword>
<dbReference type="GO" id="GO:0046933">
    <property type="term" value="F:proton-transporting ATP synthase activity, rotational mechanism"/>
    <property type="evidence" value="ECO:0007669"/>
    <property type="project" value="InterPro"/>
</dbReference>
<dbReference type="PANTHER" id="PTHR13822:SF10">
    <property type="entry name" value="ATP SYNTHASE EPSILON CHAIN, CHLOROPLASTIC"/>
    <property type="match status" value="1"/>
</dbReference>
<evidence type="ECO:0000259" key="9">
    <source>
        <dbReference type="Pfam" id="PF02823"/>
    </source>
</evidence>